<evidence type="ECO:0000256" key="5">
    <source>
        <dbReference type="PIRSR" id="PIRSR002549-3"/>
    </source>
</evidence>
<proteinExistence type="inferred from homology"/>
<feature type="region of interest" description="Disordered" evidence="7">
    <location>
        <begin position="1"/>
        <end position="49"/>
    </location>
</feature>
<keyword evidence="3 5" id="KW-0408">Iron</keyword>
<dbReference type="PANTHER" id="PTHR11485">
    <property type="entry name" value="TRANSFERRIN"/>
    <property type="match status" value="1"/>
</dbReference>
<dbReference type="SUPFAM" id="SSF53850">
    <property type="entry name" value="Periplasmic binding protein-like II"/>
    <property type="match status" value="2"/>
</dbReference>
<feature type="binding site" evidence="4">
    <location>
        <position position="244"/>
    </location>
    <ligand>
        <name>hydrogencarbonate</name>
        <dbReference type="ChEBI" id="CHEBI:17544"/>
        <label>1</label>
    </ligand>
</feature>
<keyword evidence="3" id="KW-0813">Transport</keyword>
<keyword evidence="3" id="KW-0406">Ion transport</keyword>
<feature type="disulfide bond" evidence="6">
    <location>
        <begin position="382"/>
        <end position="395"/>
    </location>
</feature>
<evidence type="ECO:0000256" key="4">
    <source>
        <dbReference type="PIRSR" id="PIRSR002549-2"/>
    </source>
</evidence>
<dbReference type="GO" id="GO:0005615">
    <property type="term" value="C:extracellular space"/>
    <property type="evidence" value="ECO:0007669"/>
    <property type="project" value="InterPro"/>
</dbReference>
<feature type="compositionally biased region" description="Basic and acidic residues" evidence="7">
    <location>
        <begin position="1"/>
        <end position="23"/>
    </location>
</feature>
<dbReference type="AlphaFoldDB" id="A0A9Q0N953"/>
<evidence type="ECO:0000256" key="6">
    <source>
        <dbReference type="PIRSR" id="PIRSR002549-4"/>
    </source>
</evidence>
<dbReference type="PIRSF" id="PIRSF002549">
    <property type="entry name" value="Transferrin"/>
    <property type="match status" value="1"/>
</dbReference>
<feature type="disulfide bond" evidence="6">
    <location>
        <begin position="242"/>
        <end position="338"/>
    </location>
</feature>
<evidence type="ECO:0000259" key="8">
    <source>
        <dbReference type="PROSITE" id="PS51408"/>
    </source>
</evidence>
<dbReference type="GO" id="GO:0005886">
    <property type="term" value="C:plasma membrane"/>
    <property type="evidence" value="ECO:0007669"/>
    <property type="project" value="TreeGrafter"/>
</dbReference>
<comment type="similarity">
    <text evidence="3">Belongs to the transferrin family.</text>
</comment>
<name>A0A9Q0N953_9DIPT</name>
<feature type="binding site" evidence="4">
    <location>
        <position position="251"/>
    </location>
    <ligand>
        <name>hydrogencarbonate</name>
        <dbReference type="ChEBI" id="CHEBI:17544"/>
        <label>1</label>
    </ligand>
</feature>
<dbReference type="Proteomes" id="UP001151699">
    <property type="component" value="Chromosome A"/>
</dbReference>
<feature type="compositionally biased region" description="Acidic residues" evidence="7">
    <location>
        <begin position="35"/>
        <end position="44"/>
    </location>
</feature>
<keyword evidence="10" id="KW-1185">Reference proteome</keyword>
<dbReference type="GO" id="GO:0005769">
    <property type="term" value="C:early endosome"/>
    <property type="evidence" value="ECO:0007669"/>
    <property type="project" value="TreeGrafter"/>
</dbReference>
<dbReference type="PROSITE" id="PS00207">
    <property type="entry name" value="TRANSFERRIN_LIKE_3"/>
    <property type="match status" value="1"/>
</dbReference>
<dbReference type="OrthoDB" id="5914301at2759"/>
<dbReference type="PRINTS" id="PR00422">
    <property type="entry name" value="TRANSFERRIN"/>
</dbReference>
<accession>A0A9Q0N953</accession>
<dbReference type="GO" id="GO:0046872">
    <property type="term" value="F:metal ion binding"/>
    <property type="evidence" value="ECO:0007669"/>
    <property type="project" value="UniProtKB-KW"/>
</dbReference>
<feature type="domain" description="Transferrin-like" evidence="8">
    <location>
        <begin position="481"/>
        <end position="723"/>
    </location>
</feature>
<dbReference type="Pfam" id="PF00405">
    <property type="entry name" value="Transferrin"/>
    <property type="match status" value="1"/>
</dbReference>
<dbReference type="InterPro" id="IPR016357">
    <property type="entry name" value="Transferrin"/>
</dbReference>
<keyword evidence="1" id="KW-0677">Repeat</keyword>
<evidence type="ECO:0000256" key="2">
    <source>
        <dbReference type="ARBA" id="ARBA00023157"/>
    </source>
</evidence>
<evidence type="ECO:0000256" key="1">
    <source>
        <dbReference type="ARBA" id="ARBA00022737"/>
    </source>
</evidence>
<dbReference type="GO" id="GO:0055037">
    <property type="term" value="C:recycling endosome"/>
    <property type="evidence" value="ECO:0007669"/>
    <property type="project" value="TreeGrafter"/>
</dbReference>
<dbReference type="Gene3D" id="3.40.190.10">
    <property type="entry name" value="Periplasmic binding protein-like II"/>
    <property type="match status" value="2"/>
</dbReference>
<protein>
    <recommendedName>
        <fullName evidence="3">Transferrin</fullName>
    </recommendedName>
</protein>
<dbReference type="PROSITE" id="PS51408">
    <property type="entry name" value="TRANSFERRIN_LIKE_4"/>
    <property type="match status" value="2"/>
</dbReference>
<dbReference type="GO" id="GO:0006826">
    <property type="term" value="P:iron ion transport"/>
    <property type="evidence" value="ECO:0007669"/>
    <property type="project" value="UniProtKB-KW"/>
</dbReference>
<evidence type="ECO:0000313" key="9">
    <source>
        <dbReference type="EMBL" id="KAJ6645196.1"/>
    </source>
</evidence>
<dbReference type="InterPro" id="IPR018195">
    <property type="entry name" value="Transferrin_Fe_BS"/>
</dbReference>
<dbReference type="EMBL" id="WJQU01000001">
    <property type="protein sequence ID" value="KAJ6645196.1"/>
    <property type="molecule type" value="Genomic_DNA"/>
</dbReference>
<feature type="domain" description="Transferrin-like" evidence="8">
    <location>
        <begin position="134"/>
        <end position="475"/>
    </location>
</feature>
<comment type="caution">
    <text evidence="9">The sequence shown here is derived from an EMBL/GenBank/DDBJ whole genome shotgun (WGS) entry which is preliminary data.</text>
</comment>
<dbReference type="CDD" id="cd13529">
    <property type="entry name" value="PBP2_transferrin"/>
    <property type="match status" value="1"/>
</dbReference>
<organism evidence="9 10">
    <name type="scientific">Pseudolycoriella hygida</name>
    <dbReference type="NCBI Taxonomy" id="35572"/>
    <lineage>
        <taxon>Eukaryota</taxon>
        <taxon>Metazoa</taxon>
        <taxon>Ecdysozoa</taxon>
        <taxon>Arthropoda</taxon>
        <taxon>Hexapoda</taxon>
        <taxon>Insecta</taxon>
        <taxon>Pterygota</taxon>
        <taxon>Neoptera</taxon>
        <taxon>Endopterygota</taxon>
        <taxon>Diptera</taxon>
        <taxon>Nematocera</taxon>
        <taxon>Sciaroidea</taxon>
        <taxon>Sciaridae</taxon>
        <taxon>Pseudolycoriella</taxon>
    </lineage>
</organism>
<evidence type="ECO:0000313" key="10">
    <source>
        <dbReference type="Proteomes" id="UP001151699"/>
    </source>
</evidence>
<feature type="binding site" evidence="4">
    <location>
        <position position="248"/>
    </location>
    <ligand>
        <name>hydrogencarbonate</name>
        <dbReference type="ChEBI" id="CHEBI:17544"/>
        <label>1</label>
    </ligand>
</feature>
<keyword evidence="3" id="KW-0410">Iron transport</keyword>
<feature type="disulfide bond" evidence="6">
    <location>
        <begin position="484"/>
        <end position="518"/>
    </location>
</feature>
<feature type="binding site" evidence="5">
    <location>
        <position position="218"/>
    </location>
    <ligand>
        <name>Fe(3+)</name>
        <dbReference type="ChEBI" id="CHEBI:29034"/>
        <label>1</label>
    </ligand>
</feature>
<keyword evidence="2 6" id="KW-1015">Disulfide bond</keyword>
<evidence type="ECO:0000256" key="7">
    <source>
        <dbReference type="SAM" id="MobiDB-lite"/>
    </source>
</evidence>
<evidence type="ECO:0000256" key="3">
    <source>
        <dbReference type="PIRNR" id="PIRNR002549"/>
    </source>
</evidence>
<feature type="binding site" evidence="5">
    <location>
        <position position="185"/>
    </location>
    <ligand>
        <name>Fe(3+)</name>
        <dbReference type="ChEBI" id="CHEBI:29034"/>
        <label>1</label>
    </ligand>
</feature>
<dbReference type="SMART" id="SM00094">
    <property type="entry name" value="TR_FER"/>
    <property type="match status" value="1"/>
</dbReference>
<dbReference type="InterPro" id="IPR001156">
    <property type="entry name" value="Transferrin-like_dom"/>
</dbReference>
<feature type="disulfide bond" evidence="6">
    <location>
        <begin position="291"/>
        <end position="317"/>
    </location>
</feature>
<feature type="disulfide bond" evidence="6">
    <location>
        <begin position="146"/>
        <end position="161"/>
    </location>
</feature>
<comment type="function">
    <text evidence="3">Transferrins are iron binding transport proteins which bind Fe(3+) ion in association with the binding of an anion, usually bicarbonate.</text>
</comment>
<keyword evidence="3 5" id="KW-0479">Metal-binding</keyword>
<feature type="disulfide bond" evidence="6">
    <location>
        <begin position="314"/>
        <end position="323"/>
    </location>
</feature>
<feature type="binding site" evidence="5">
    <location>
        <position position="332"/>
    </location>
    <ligand>
        <name>Fe(3+)</name>
        <dbReference type="ChEBI" id="CHEBI:29034"/>
        <label>1</label>
    </ligand>
</feature>
<sequence length="723" mass="81448">MDGNMRNEVDLGSFEEDHEREESGNSQNEINWDTDIQEDDDAGVQDDHGTVKEQRFSRRVNKGVPPKRFINEVYLVHGDIVESKNFHDAISIPQKIPREAFEMGLADAKVARTPMNTNYGKLQQQTSNSMVDKDKMCVPHHIIDACKQIASKTDSNVKFECILGRDRMECLEKVQNRQADFLAADPEDMYVAFKRKNEDFSVFSELRTREEPSAEFRYEGIILTRKNNDINSTADFKAKKSCHTGFGRNVGYKIPISRLSKSGVLKISSDPTLSSVEKELRALSELFTSSCIVGTYSPDEEINRNLKQKYSNLCALCEDPVKCNYPDKFSGYEGAIRCLVENGGDIAFTKVIYVRRFFGLPIGNNPSKTEAQANADDYEYLCEDGSRRPVTGTPCSWAKRPWQGFMSNADSNSNVAELQSGLRYWYNNGLDGVEKSVASKLWIDDKHTVVDKNILALPGYHLDRALYKDVIERDGNSSQKIRLCVETDIEMKKCEILKQAAYSRDVRPEFICVENKDCLKTVQESKADAVVVEPTDFHRAHDLQLKKIMREVIDPENVYVVVADKNVDLDISKKFTFKFDTSDPRARSVAVAFGRAVNINAIQSTTTSQIEIVHSSRLTEDKYSDKQLICPGLTLKPLNEAKTCNFDGRFTRGIFVRDSLVGTELEGIVHGFKSLSDSFGHGADLENVFELFGEFAAGAKDVLFTDDAKLLESDDDVNVLTKS</sequence>
<gene>
    <name evidence="9" type="primary">TRF_0</name>
    <name evidence="9" type="ORF">Bhyg_00399</name>
</gene>
<reference evidence="9" key="1">
    <citation type="submission" date="2022-07" db="EMBL/GenBank/DDBJ databases">
        <authorList>
            <person name="Trinca V."/>
            <person name="Uliana J.V.C."/>
            <person name="Torres T.T."/>
            <person name="Ward R.J."/>
            <person name="Monesi N."/>
        </authorList>
    </citation>
    <scope>NUCLEOTIDE SEQUENCE</scope>
    <source>
        <strain evidence="9">HSMRA1968</strain>
        <tissue evidence="9">Whole embryos</tissue>
    </source>
</reference>
<dbReference type="PANTHER" id="PTHR11485:SF57">
    <property type="entry name" value="TRANSFERRIN"/>
    <property type="match status" value="1"/>
</dbReference>